<dbReference type="EMBL" id="SNYN01000001">
    <property type="protein sequence ID" value="TDQ55471.1"/>
    <property type="molecule type" value="Genomic_DNA"/>
</dbReference>
<dbReference type="AlphaFoldDB" id="A0A4R6V551"/>
<dbReference type="Proteomes" id="UP000295281">
    <property type="component" value="Unassembled WGS sequence"/>
</dbReference>
<evidence type="ECO:0000313" key="2">
    <source>
        <dbReference type="Proteomes" id="UP000295281"/>
    </source>
</evidence>
<reference evidence="1 2" key="1">
    <citation type="submission" date="2019-03" db="EMBL/GenBank/DDBJ databases">
        <title>Genomic Encyclopedia of Type Strains, Phase IV (KMG-IV): sequencing the most valuable type-strain genomes for metagenomic binning, comparative biology and taxonomic classification.</title>
        <authorList>
            <person name="Goeker M."/>
        </authorList>
    </citation>
    <scope>NUCLEOTIDE SEQUENCE [LARGE SCALE GENOMIC DNA]</scope>
    <source>
        <strain evidence="1 2">DSM 46770</strain>
    </source>
</reference>
<protein>
    <submittedName>
        <fullName evidence="1">Uncharacterized protein</fullName>
    </submittedName>
</protein>
<proteinExistence type="predicted"/>
<evidence type="ECO:0000313" key="1">
    <source>
        <dbReference type="EMBL" id="TDQ55471.1"/>
    </source>
</evidence>
<organism evidence="1 2">
    <name type="scientific">Actinorugispora endophytica</name>
    <dbReference type="NCBI Taxonomy" id="1605990"/>
    <lineage>
        <taxon>Bacteria</taxon>
        <taxon>Bacillati</taxon>
        <taxon>Actinomycetota</taxon>
        <taxon>Actinomycetes</taxon>
        <taxon>Streptosporangiales</taxon>
        <taxon>Nocardiopsidaceae</taxon>
        <taxon>Actinorugispora</taxon>
    </lineage>
</organism>
<name>A0A4R6V551_9ACTN</name>
<keyword evidence="2" id="KW-1185">Reference proteome</keyword>
<gene>
    <name evidence="1" type="ORF">EV190_101800</name>
</gene>
<accession>A0A4R6V551</accession>
<comment type="caution">
    <text evidence="1">The sequence shown here is derived from an EMBL/GenBank/DDBJ whole genome shotgun (WGS) entry which is preliminary data.</text>
</comment>
<sequence length="29" mass="3072">MSFDGIVDPIVPGSYDNVSSVRMTGTLLT</sequence>